<reference evidence="5" key="1">
    <citation type="journal article" date="2015" name="Nature">
        <title>Complex archaea that bridge the gap between prokaryotes and eukaryotes.</title>
        <authorList>
            <person name="Spang A."/>
            <person name="Saw J.H."/>
            <person name="Jorgensen S.L."/>
            <person name="Zaremba-Niedzwiedzka K."/>
            <person name="Martijn J."/>
            <person name="Lind A.E."/>
            <person name="van Eijk R."/>
            <person name="Schleper C."/>
            <person name="Guy L."/>
            <person name="Ettema T.J."/>
        </authorList>
    </citation>
    <scope>NUCLEOTIDE SEQUENCE</scope>
</reference>
<evidence type="ECO:0000256" key="2">
    <source>
        <dbReference type="ARBA" id="ARBA00022576"/>
    </source>
</evidence>
<evidence type="ECO:0000256" key="4">
    <source>
        <dbReference type="ARBA" id="ARBA00022898"/>
    </source>
</evidence>
<evidence type="ECO:0000256" key="1">
    <source>
        <dbReference type="ARBA" id="ARBA00008954"/>
    </source>
</evidence>
<evidence type="ECO:0000256" key="3">
    <source>
        <dbReference type="ARBA" id="ARBA00022679"/>
    </source>
</evidence>
<dbReference type="GO" id="GO:0008483">
    <property type="term" value="F:transaminase activity"/>
    <property type="evidence" value="ECO:0007669"/>
    <property type="project" value="UniProtKB-KW"/>
</dbReference>
<dbReference type="NCBIfam" id="NF005682">
    <property type="entry name" value="PRK07480.1"/>
    <property type="match status" value="1"/>
</dbReference>
<dbReference type="InterPro" id="IPR015424">
    <property type="entry name" value="PyrdxlP-dep_Trfase"/>
</dbReference>
<comment type="caution">
    <text evidence="5">The sequence shown here is derived from an EMBL/GenBank/DDBJ whole genome shotgun (WGS) entry which is preliminary data.</text>
</comment>
<dbReference type="InterPro" id="IPR015422">
    <property type="entry name" value="PyrdxlP-dep_Trfase_small"/>
</dbReference>
<organism evidence="5">
    <name type="scientific">marine sediment metagenome</name>
    <dbReference type="NCBI Taxonomy" id="412755"/>
    <lineage>
        <taxon>unclassified sequences</taxon>
        <taxon>metagenomes</taxon>
        <taxon>ecological metagenomes</taxon>
    </lineage>
</organism>
<dbReference type="InterPro" id="IPR005814">
    <property type="entry name" value="Aminotrans_3"/>
</dbReference>
<keyword evidence="4" id="KW-0663">Pyridoxal phosphate</keyword>
<sequence length="476" mass="51604">MSHITNHMPTAELQALDAAHHMHPFTTNDELAQKGARIITGGKGVYLTDSEGNQILDGMAGLWCVNIGYGRQEMADVAARQMLELNYYNTFFMTTHVPAISLAKEIASLAPGDLNHVFFAGSGSEANDTNIRMVRTYWAMKGKPEKSHFISRKNAYHGSSMGSGSLGGMAYMHEQGGMPIPGIHHINQPDWWAEGGDQTPEEFGLSRAQELEAKILELGADKVAAFIGEPIQGAGGVIIPPSTYWPEIQRICDKYDVLIIADEVICGFGRTGNWFGSQTVGITPHIMTIAKGLSSGYQPIGGSIVCDEIAQVINSGEFNHGYTYSGHPVCAAVALENLRIIQDENILDHVNNVAGPALKEGLSKLTEHPLVGTANVAGLMASLPLSPRKETRSKFAGDAGVVGYMCRERCFANNLVMRHVGDRMIISPPLVITPEEIKVFMTRATKALDETYKALKEGDLLKAAEDHAHDHETPLG</sequence>
<evidence type="ECO:0000313" key="5">
    <source>
        <dbReference type="EMBL" id="KKN25084.1"/>
    </source>
</evidence>
<keyword evidence="2" id="KW-0032">Aminotransferase</keyword>
<name>A0A0F9P4T1_9ZZZZ</name>
<keyword evidence="3" id="KW-0808">Transferase</keyword>
<dbReference type="CDD" id="cd00610">
    <property type="entry name" value="OAT_like"/>
    <property type="match status" value="1"/>
</dbReference>
<dbReference type="SUPFAM" id="SSF53383">
    <property type="entry name" value="PLP-dependent transferases"/>
    <property type="match status" value="1"/>
</dbReference>
<accession>A0A0F9P4T1</accession>
<dbReference type="GO" id="GO:0030170">
    <property type="term" value="F:pyridoxal phosphate binding"/>
    <property type="evidence" value="ECO:0007669"/>
    <property type="project" value="InterPro"/>
</dbReference>
<evidence type="ECO:0008006" key="6">
    <source>
        <dbReference type="Google" id="ProtNLM"/>
    </source>
</evidence>
<dbReference type="InterPro" id="IPR049704">
    <property type="entry name" value="Aminotrans_3_PPA_site"/>
</dbReference>
<protein>
    <recommendedName>
        <fullName evidence="6">Aminotransferase class-III</fullName>
    </recommendedName>
</protein>
<dbReference type="InterPro" id="IPR015421">
    <property type="entry name" value="PyrdxlP-dep_Trfase_major"/>
</dbReference>
<proteinExistence type="inferred from homology"/>
<dbReference type="Gene3D" id="3.40.640.10">
    <property type="entry name" value="Type I PLP-dependent aspartate aminotransferase-like (Major domain)"/>
    <property type="match status" value="1"/>
</dbReference>
<dbReference type="AlphaFoldDB" id="A0A0F9P4T1"/>
<dbReference type="PROSITE" id="PS00600">
    <property type="entry name" value="AA_TRANSFER_CLASS_3"/>
    <property type="match status" value="1"/>
</dbReference>
<dbReference type="FunFam" id="3.40.640.10:FF:000014">
    <property type="entry name" value="Adenosylmethionine-8-amino-7-oxononanoate aminotransferase, probable"/>
    <property type="match status" value="1"/>
</dbReference>
<dbReference type="PANTHER" id="PTHR43094:SF1">
    <property type="entry name" value="AMINOTRANSFERASE CLASS-III"/>
    <property type="match status" value="1"/>
</dbReference>
<dbReference type="EMBL" id="LAZR01002831">
    <property type="protein sequence ID" value="KKN25084.1"/>
    <property type="molecule type" value="Genomic_DNA"/>
</dbReference>
<dbReference type="Gene3D" id="3.90.1150.10">
    <property type="entry name" value="Aspartate Aminotransferase, domain 1"/>
    <property type="match status" value="1"/>
</dbReference>
<dbReference type="Pfam" id="PF00202">
    <property type="entry name" value="Aminotran_3"/>
    <property type="match status" value="1"/>
</dbReference>
<gene>
    <name evidence="5" type="ORF">LCGC14_0888390</name>
</gene>
<dbReference type="PANTHER" id="PTHR43094">
    <property type="entry name" value="AMINOTRANSFERASE"/>
    <property type="match status" value="1"/>
</dbReference>
<comment type="similarity">
    <text evidence="1">Belongs to the class-III pyridoxal-phosphate-dependent aminotransferase family.</text>
</comment>